<dbReference type="PANTHER" id="PTHR33069:SF3">
    <property type="entry name" value="DYNEIN HEAVY CHAIN TAIL DOMAIN-CONTAINING PROTEIN"/>
    <property type="match status" value="1"/>
</dbReference>
<dbReference type="AlphaFoldDB" id="A0A5B0NKB3"/>
<protein>
    <submittedName>
        <fullName evidence="1">Uncharacterized protein</fullName>
    </submittedName>
</protein>
<reference evidence="1 2" key="1">
    <citation type="submission" date="2019-05" db="EMBL/GenBank/DDBJ databases">
        <title>Emergence of the Ug99 lineage of the wheat stem rust pathogen through somatic hybridization.</title>
        <authorList>
            <person name="Li F."/>
            <person name="Upadhyaya N.M."/>
            <person name="Sperschneider J."/>
            <person name="Matny O."/>
            <person name="Nguyen-Phuc H."/>
            <person name="Mago R."/>
            <person name="Raley C."/>
            <person name="Miller M.E."/>
            <person name="Silverstein K.A.T."/>
            <person name="Henningsen E."/>
            <person name="Hirsch C.D."/>
            <person name="Visser B."/>
            <person name="Pretorius Z.A."/>
            <person name="Steffenson B.J."/>
            <person name="Schwessinger B."/>
            <person name="Dodds P.N."/>
            <person name="Figueroa M."/>
        </authorList>
    </citation>
    <scope>NUCLEOTIDE SEQUENCE [LARGE SCALE GENOMIC DNA]</scope>
    <source>
        <strain evidence="1">21-0</strain>
    </source>
</reference>
<evidence type="ECO:0000313" key="2">
    <source>
        <dbReference type="Proteomes" id="UP000324748"/>
    </source>
</evidence>
<name>A0A5B0NKB3_PUCGR</name>
<comment type="caution">
    <text evidence="1">The sequence shown here is derived from an EMBL/GenBank/DDBJ whole genome shotgun (WGS) entry which is preliminary data.</text>
</comment>
<organism evidence="1 2">
    <name type="scientific">Puccinia graminis f. sp. tritici</name>
    <dbReference type="NCBI Taxonomy" id="56615"/>
    <lineage>
        <taxon>Eukaryota</taxon>
        <taxon>Fungi</taxon>
        <taxon>Dikarya</taxon>
        <taxon>Basidiomycota</taxon>
        <taxon>Pucciniomycotina</taxon>
        <taxon>Pucciniomycetes</taxon>
        <taxon>Pucciniales</taxon>
        <taxon>Pucciniaceae</taxon>
        <taxon>Puccinia</taxon>
    </lineage>
</organism>
<sequence length="432" mass="49749">MEPESSTVRSNAPQPNLTERQRILQKADVVAGRFWRLWQDYHPDVYDEVRQDLTANQGVDRVKLKKESIERLHSILLPLLERQIIDISKLSDPVKLRREPDATFELMFNKQSELEPTLKQIRSEYYVLYPNYTDSPPTHENNDQYLEELKTFRSHGLYRPLVVDALCKAIAVLDLSFELLGKMGLRIEKHGIQPESKTEEIDATREELLKYTAATREGIKSTLKWLKGSEFEIVQHDWPQKIRDLDETLITLWSLIHPTTNINEQNPINQADQTAQSNPLSEPVLQMAELLIPIVKLARLFFNKFSSRLITVQQLPLSIGMSSYSLDDFSESAGQAGTSFQKLIELLRKVNHNEDGEEGVTSVQLTEIARSLQVSFQSSLFDLLLYLVPRMPETGSFPSQDYFNNWSVTWYNLLCLAIRNFEEATEVLPDVP</sequence>
<dbReference type="Proteomes" id="UP000324748">
    <property type="component" value="Unassembled WGS sequence"/>
</dbReference>
<dbReference type="PANTHER" id="PTHR33069">
    <property type="entry name" value="CHROMOSOME 7, WHOLE GENOME SHOTGUN SEQUENCE-RELATED"/>
    <property type="match status" value="1"/>
</dbReference>
<accession>A0A5B0NKB3</accession>
<keyword evidence="2" id="KW-1185">Reference proteome</keyword>
<dbReference type="EMBL" id="VSWC01000093">
    <property type="protein sequence ID" value="KAA1089173.1"/>
    <property type="molecule type" value="Genomic_DNA"/>
</dbReference>
<evidence type="ECO:0000313" key="1">
    <source>
        <dbReference type="EMBL" id="KAA1089173.1"/>
    </source>
</evidence>
<gene>
    <name evidence="1" type="ORF">PGT21_009035</name>
</gene>
<dbReference type="OrthoDB" id="2495839at2759"/>
<proteinExistence type="predicted"/>